<sequence>MRRMSLTENERAYLKSQPLARLATVGPKGDPQNNPVGVSYNAETGTIDIYGYNLGKSRKFRNVQGNDQVALVVDDLVSTDPWTVRGIEIRGRAEALSGITPPNAYAGGEVIRIHPRTVFSWGVEPGTEGMLRRTVG</sequence>
<keyword evidence="4" id="KW-1185">Reference proteome</keyword>
<dbReference type="Proteomes" id="UP001501509">
    <property type="component" value="Unassembled WGS sequence"/>
</dbReference>
<dbReference type="Pfam" id="PF01243">
    <property type="entry name" value="PNPOx_N"/>
    <property type="match status" value="1"/>
</dbReference>
<dbReference type="InterPro" id="IPR024031">
    <property type="entry name" value="MSMEG_5819/OxyR"/>
</dbReference>
<comment type="caution">
    <text evidence="3">The sequence shown here is derived from an EMBL/GenBank/DDBJ whole genome shotgun (WGS) entry which is preliminary data.</text>
</comment>
<dbReference type="PANTHER" id="PTHR35176">
    <property type="entry name" value="HEME OXYGENASE HI_0854-RELATED"/>
    <property type="match status" value="1"/>
</dbReference>
<dbReference type="EMBL" id="BAAATD010000001">
    <property type="protein sequence ID" value="GAA2579844.1"/>
    <property type="molecule type" value="Genomic_DNA"/>
</dbReference>
<dbReference type="SUPFAM" id="SSF50475">
    <property type="entry name" value="FMN-binding split barrel"/>
    <property type="match status" value="1"/>
</dbReference>
<dbReference type="InterPro" id="IPR011576">
    <property type="entry name" value="Pyridox_Oxase_N"/>
</dbReference>
<dbReference type="Gene3D" id="2.30.110.10">
    <property type="entry name" value="Electron Transport, Fmn-binding Protein, Chain A"/>
    <property type="match status" value="1"/>
</dbReference>
<evidence type="ECO:0000313" key="4">
    <source>
        <dbReference type="Proteomes" id="UP001501509"/>
    </source>
</evidence>
<feature type="domain" description="Pyridoxamine 5'-phosphate oxidase N-terminal" evidence="2">
    <location>
        <begin position="6"/>
        <end position="96"/>
    </location>
</feature>
<accession>A0ABN3PD37</accession>
<dbReference type="NCBIfam" id="TIGR04023">
    <property type="entry name" value="PPOX_MSMEG_5819"/>
    <property type="match status" value="1"/>
</dbReference>
<evidence type="ECO:0000313" key="3">
    <source>
        <dbReference type="EMBL" id="GAA2579844.1"/>
    </source>
</evidence>
<name>A0ABN3PD37_9ACTN</name>
<dbReference type="InterPro" id="IPR012349">
    <property type="entry name" value="Split_barrel_FMN-bd"/>
</dbReference>
<dbReference type="InterPro" id="IPR052019">
    <property type="entry name" value="F420H2_bilvrd_red/Heme_oxyg"/>
</dbReference>
<protein>
    <submittedName>
        <fullName evidence="3">PPOX class F420-dependent oxidoreductase</fullName>
    </submittedName>
</protein>
<organism evidence="3 4">
    <name type="scientific">Actinomadura fulvescens</name>
    <dbReference type="NCBI Taxonomy" id="46160"/>
    <lineage>
        <taxon>Bacteria</taxon>
        <taxon>Bacillati</taxon>
        <taxon>Actinomycetota</taxon>
        <taxon>Actinomycetes</taxon>
        <taxon>Streptosporangiales</taxon>
        <taxon>Thermomonosporaceae</taxon>
        <taxon>Actinomadura</taxon>
    </lineage>
</organism>
<dbReference type="PANTHER" id="PTHR35176:SF6">
    <property type="entry name" value="HEME OXYGENASE HI_0854-RELATED"/>
    <property type="match status" value="1"/>
</dbReference>
<proteinExistence type="predicted"/>
<evidence type="ECO:0000259" key="2">
    <source>
        <dbReference type="Pfam" id="PF01243"/>
    </source>
</evidence>
<gene>
    <name evidence="3" type="ORF">GCM10010411_10500</name>
</gene>
<keyword evidence="1" id="KW-0560">Oxidoreductase</keyword>
<evidence type="ECO:0000256" key="1">
    <source>
        <dbReference type="ARBA" id="ARBA00023002"/>
    </source>
</evidence>
<reference evidence="3 4" key="1">
    <citation type="journal article" date="2019" name="Int. J. Syst. Evol. Microbiol.">
        <title>The Global Catalogue of Microorganisms (GCM) 10K type strain sequencing project: providing services to taxonomists for standard genome sequencing and annotation.</title>
        <authorList>
            <consortium name="The Broad Institute Genomics Platform"/>
            <consortium name="The Broad Institute Genome Sequencing Center for Infectious Disease"/>
            <person name="Wu L."/>
            <person name="Ma J."/>
        </authorList>
    </citation>
    <scope>NUCLEOTIDE SEQUENCE [LARGE SCALE GENOMIC DNA]</scope>
    <source>
        <strain evidence="3 4">JCM 6833</strain>
    </source>
</reference>